<organism evidence="4 5">
    <name type="scientific">Hominibacterium faecale</name>
    <dbReference type="NCBI Taxonomy" id="2839743"/>
    <lineage>
        <taxon>Bacteria</taxon>
        <taxon>Bacillati</taxon>
        <taxon>Bacillota</taxon>
        <taxon>Clostridia</taxon>
        <taxon>Peptostreptococcales</taxon>
        <taxon>Anaerovoracaceae</taxon>
        <taxon>Hominibacterium</taxon>
    </lineage>
</organism>
<gene>
    <name evidence="4" type="ORF">OBO34_08915</name>
</gene>
<dbReference type="InterPro" id="IPR032465">
    <property type="entry name" value="ACMSD"/>
</dbReference>
<dbReference type="GO" id="GO:0016787">
    <property type="term" value="F:hydrolase activity"/>
    <property type="evidence" value="ECO:0007669"/>
    <property type="project" value="InterPro"/>
</dbReference>
<protein>
    <submittedName>
        <fullName evidence="4">Amidohydrolase</fullName>
    </submittedName>
</protein>
<accession>A0A9J6QVX6</accession>
<dbReference type="Pfam" id="PF04909">
    <property type="entry name" value="Amidohydro_2"/>
    <property type="match status" value="1"/>
</dbReference>
<dbReference type="CDD" id="cd01292">
    <property type="entry name" value="metallo-dependent_hydrolases"/>
    <property type="match status" value="1"/>
</dbReference>
<dbReference type="PANTHER" id="PTHR21240">
    <property type="entry name" value="2-AMINO-3-CARBOXYLMUCONATE-6-SEMIALDEHYDE DECARBOXYLASE"/>
    <property type="match status" value="1"/>
</dbReference>
<feature type="coiled-coil region" evidence="2">
    <location>
        <begin position="70"/>
        <end position="97"/>
    </location>
</feature>
<dbReference type="GO" id="GO:0016831">
    <property type="term" value="F:carboxy-lyase activity"/>
    <property type="evidence" value="ECO:0007669"/>
    <property type="project" value="InterPro"/>
</dbReference>
<name>A0A9J6QVX6_9FIRM</name>
<dbReference type="RefSeq" id="WP_148396427.1">
    <property type="nucleotide sequence ID" value="NZ_JAJAGH010000007.1"/>
</dbReference>
<comment type="caution">
    <text evidence="4">The sequence shown here is derived from an EMBL/GenBank/DDBJ whole genome shotgun (WGS) entry which is preliminary data.</text>
</comment>
<reference evidence="4" key="1">
    <citation type="submission" date="2022-09" db="EMBL/GenBank/DDBJ databases">
        <title>Culturomic study of gut microbiota in children with autism spectrum disorder.</title>
        <authorList>
            <person name="Efimov B.A."/>
            <person name="Chaplin A.V."/>
            <person name="Sokolova S.R."/>
            <person name="Pikina A.P."/>
            <person name="Korzhanova M."/>
            <person name="Belova V."/>
            <person name="Korostin D."/>
        </authorList>
    </citation>
    <scope>NUCLEOTIDE SEQUENCE</scope>
    <source>
        <strain evidence="4">ASD5510</strain>
    </source>
</reference>
<dbReference type="InterPro" id="IPR006680">
    <property type="entry name" value="Amidohydro-rel"/>
</dbReference>
<feature type="domain" description="Amidohydrolase-related" evidence="3">
    <location>
        <begin position="81"/>
        <end position="268"/>
    </location>
</feature>
<evidence type="ECO:0000313" key="5">
    <source>
        <dbReference type="Proteomes" id="UP001065549"/>
    </source>
</evidence>
<dbReference type="SUPFAM" id="SSF51556">
    <property type="entry name" value="Metallo-dependent hydrolases"/>
    <property type="match status" value="1"/>
</dbReference>
<evidence type="ECO:0000256" key="2">
    <source>
        <dbReference type="SAM" id="Coils"/>
    </source>
</evidence>
<evidence type="ECO:0000259" key="3">
    <source>
        <dbReference type="Pfam" id="PF04909"/>
    </source>
</evidence>
<sequence length="271" mass="31119">MKIIDAHLHFCPEEDGFSQLARAAGHDNNEAHLQQIYEKLGIVCGIVMGNRTVDPKDHQYPAFMRYCIGIDRSCLENEQISDTIEQIEENLKKTQCVGIKLYPGYYPMYISDTAYEPIYELAAAYQKPIAVHTGETSTPNAYLKYSHPMTLDEVAANHPQIQFIMCHYGNPWLMDAAAVVSKNENVAADISGLLEGRVNLDLFFEEKQGYTQALKTWMGYLREYDDIMFGTDWPLANLAEYIEFVSRLVPEKYQEKVFFENANRIYQLNLE</sequence>
<dbReference type="InterPro" id="IPR032466">
    <property type="entry name" value="Metal_Hydrolase"/>
</dbReference>
<dbReference type="Proteomes" id="UP001065549">
    <property type="component" value="Unassembled WGS sequence"/>
</dbReference>
<evidence type="ECO:0000256" key="1">
    <source>
        <dbReference type="ARBA" id="ARBA00023239"/>
    </source>
</evidence>
<dbReference type="EMBL" id="JAOSHN010000003">
    <property type="protein sequence ID" value="MCU7378478.1"/>
    <property type="molecule type" value="Genomic_DNA"/>
</dbReference>
<keyword evidence="1" id="KW-0456">Lyase</keyword>
<dbReference type="AlphaFoldDB" id="A0A9J6QVX6"/>
<keyword evidence="2" id="KW-0175">Coiled coil</keyword>
<keyword evidence="5" id="KW-1185">Reference proteome</keyword>
<evidence type="ECO:0000313" key="4">
    <source>
        <dbReference type="EMBL" id="MCU7378478.1"/>
    </source>
</evidence>
<proteinExistence type="predicted"/>
<dbReference type="Gene3D" id="3.20.20.140">
    <property type="entry name" value="Metal-dependent hydrolases"/>
    <property type="match status" value="1"/>
</dbReference>